<comment type="similarity">
    <text evidence="1">Belongs to the methyltransferase superfamily. METL family.</text>
</comment>
<evidence type="ECO:0000256" key="3">
    <source>
        <dbReference type="ARBA" id="ARBA00022679"/>
    </source>
</evidence>
<dbReference type="SUPFAM" id="SSF53335">
    <property type="entry name" value="S-adenosyl-L-methionine-dependent methyltransferases"/>
    <property type="match status" value="1"/>
</dbReference>
<proteinExistence type="inferred from homology"/>
<reference evidence="6" key="1">
    <citation type="submission" date="2022-11" db="UniProtKB">
        <authorList>
            <consortium name="WormBaseParasite"/>
        </authorList>
    </citation>
    <scope>IDENTIFICATION</scope>
</reference>
<dbReference type="InterPro" id="IPR013217">
    <property type="entry name" value="Methyltransf_12"/>
</dbReference>
<dbReference type="GO" id="GO:0008757">
    <property type="term" value="F:S-adenosylmethionine-dependent methyltransferase activity"/>
    <property type="evidence" value="ECO:0007669"/>
    <property type="project" value="UniProtKB-ARBA"/>
</dbReference>
<dbReference type="Pfam" id="PF08242">
    <property type="entry name" value="Methyltransf_12"/>
    <property type="match status" value="1"/>
</dbReference>
<sequence length="188" mass="21901">MDDFNWIKTSQNARLVSEEERNKLESQLLIDESKKRKFEVEAQKNWDRFYKRNTDKQFKDRNWTKRDLQEILDEVDFNTSLVFLEAGCGVGNTLLPMKSFFPHWTICGFDFSKNAIQILDEKTKELNLQVQSAVIDLTSSDVENLQTTVRFPLADIISLIFVLSSISPEKQALVVKNLKYYLKPGEVL</sequence>
<protein>
    <submittedName>
        <fullName evidence="6">Methyltransferase type 12 domain-containing protein</fullName>
    </submittedName>
</protein>
<keyword evidence="3" id="KW-0808">Transferase</keyword>
<keyword evidence="2" id="KW-0489">Methyltransferase</keyword>
<dbReference type="InterPro" id="IPR026113">
    <property type="entry name" value="METTL2/6/8-like"/>
</dbReference>
<evidence type="ECO:0000256" key="2">
    <source>
        <dbReference type="ARBA" id="ARBA00022603"/>
    </source>
</evidence>
<dbReference type="GO" id="GO:0008173">
    <property type="term" value="F:RNA methyltransferase activity"/>
    <property type="evidence" value="ECO:0007669"/>
    <property type="project" value="UniProtKB-ARBA"/>
</dbReference>
<organism evidence="5 6">
    <name type="scientific">Ditylenchus dipsaci</name>
    <dbReference type="NCBI Taxonomy" id="166011"/>
    <lineage>
        <taxon>Eukaryota</taxon>
        <taxon>Metazoa</taxon>
        <taxon>Ecdysozoa</taxon>
        <taxon>Nematoda</taxon>
        <taxon>Chromadorea</taxon>
        <taxon>Rhabditida</taxon>
        <taxon>Tylenchina</taxon>
        <taxon>Tylenchomorpha</taxon>
        <taxon>Sphaerularioidea</taxon>
        <taxon>Anguinidae</taxon>
        <taxon>Anguininae</taxon>
        <taxon>Ditylenchus</taxon>
    </lineage>
</organism>
<dbReference type="AlphaFoldDB" id="A0A915EWA5"/>
<dbReference type="CDD" id="cd02440">
    <property type="entry name" value="AdoMet_MTases"/>
    <property type="match status" value="1"/>
</dbReference>
<dbReference type="WBParaSite" id="jg9908">
    <property type="protein sequence ID" value="jg9908"/>
    <property type="gene ID" value="jg9908"/>
</dbReference>
<dbReference type="PANTHER" id="PTHR22809">
    <property type="entry name" value="METHYLTRANSFERASE-RELATED"/>
    <property type="match status" value="1"/>
</dbReference>
<accession>A0A915EWA5</accession>
<evidence type="ECO:0000313" key="5">
    <source>
        <dbReference type="Proteomes" id="UP000887574"/>
    </source>
</evidence>
<dbReference type="Proteomes" id="UP000887574">
    <property type="component" value="Unplaced"/>
</dbReference>
<evidence type="ECO:0000256" key="1">
    <source>
        <dbReference type="ARBA" id="ARBA00009725"/>
    </source>
</evidence>
<dbReference type="PANTHER" id="PTHR22809:SF5">
    <property type="entry name" value="TRNA N(3)-METHYLCYTIDINE METHYLTRANSFERASE METTL6"/>
    <property type="match status" value="1"/>
</dbReference>
<keyword evidence="5" id="KW-1185">Reference proteome</keyword>
<dbReference type="GO" id="GO:0032259">
    <property type="term" value="P:methylation"/>
    <property type="evidence" value="ECO:0007669"/>
    <property type="project" value="UniProtKB-KW"/>
</dbReference>
<name>A0A915EWA5_9BILA</name>
<dbReference type="Gene3D" id="3.40.50.150">
    <property type="entry name" value="Vaccinia Virus protein VP39"/>
    <property type="match status" value="1"/>
</dbReference>
<dbReference type="InterPro" id="IPR029063">
    <property type="entry name" value="SAM-dependent_MTases_sf"/>
</dbReference>
<feature type="domain" description="Methyltransferase type 12" evidence="4">
    <location>
        <begin position="84"/>
        <end position="185"/>
    </location>
</feature>
<evidence type="ECO:0000259" key="4">
    <source>
        <dbReference type="Pfam" id="PF08242"/>
    </source>
</evidence>
<evidence type="ECO:0000313" key="6">
    <source>
        <dbReference type="WBParaSite" id="jg9908"/>
    </source>
</evidence>